<dbReference type="PANTHER" id="PTHR45569">
    <property type="entry name" value="SENSOR PROTEIN KDPD"/>
    <property type="match status" value="1"/>
</dbReference>
<dbReference type="Gene3D" id="3.30.450.40">
    <property type="match status" value="1"/>
</dbReference>
<dbReference type="Pfam" id="PF13493">
    <property type="entry name" value="DUF4118"/>
    <property type="match status" value="1"/>
</dbReference>
<dbReference type="GO" id="GO:0005886">
    <property type="term" value="C:plasma membrane"/>
    <property type="evidence" value="ECO:0007669"/>
    <property type="project" value="TreeGrafter"/>
</dbReference>
<evidence type="ECO:0000256" key="10">
    <source>
        <dbReference type="ARBA" id="ARBA00022989"/>
    </source>
</evidence>
<dbReference type="PROSITE" id="PS50109">
    <property type="entry name" value="HIS_KIN"/>
    <property type="match status" value="1"/>
</dbReference>
<proteinExistence type="predicted"/>
<evidence type="ECO:0000256" key="1">
    <source>
        <dbReference type="ARBA" id="ARBA00000085"/>
    </source>
</evidence>
<evidence type="ECO:0000256" key="4">
    <source>
        <dbReference type="ARBA" id="ARBA00022553"/>
    </source>
</evidence>
<dbReference type="SUPFAM" id="SSF47384">
    <property type="entry name" value="Homodimeric domain of signal transducing histidine kinase"/>
    <property type="match status" value="1"/>
</dbReference>
<dbReference type="InterPro" id="IPR052023">
    <property type="entry name" value="Histidine_kinase_KdpD"/>
</dbReference>
<dbReference type="Pfam" id="PF02518">
    <property type="entry name" value="HATPase_c"/>
    <property type="match status" value="1"/>
</dbReference>
<dbReference type="AlphaFoldDB" id="A0A174DC55"/>
<evidence type="ECO:0000256" key="7">
    <source>
        <dbReference type="ARBA" id="ARBA00022741"/>
    </source>
</evidence>
<keyword evidence="10 13" id="KW-1133">Transmembrane helix</keyword>
<comment type="catalytic activity">
    <reaction evidence="1">
        <text>ATP + protein L-histidine = ADP + protein N-phospho-L-histidine.</text>
        <dbReference type="EC" id="2.7.13.3"/>
    </reaction>
</comment>
<dbReference type="SMART" id="SM00388">
    <property type="entry name" value="HisKA"/>
    <property type="match status" value="1"/>
</dbReference>
<keyword evidence="4" id="KW-0597">Phosphoprotein</keyword>
<dbReference type="CDD" id="cd00075">
    <property type="entry name" value="HATPase"/>
    <property type="match status" value="1"/>
</dbReference>
<dbReference type="EMBL" id="CYYV01000006">
    <property type="protein sequence ID" value="CUO21615.1"/>
    <property type="molecule type" value="Genomic_DNA"/>
</dbReference>
<dbReference type="InterPro" id="IPR003661">
    <property type="entry name" value="HisK_dim/P_dom"/>
</dbReference>
<feature type="domain" description="Histidine kinase" evidence="14">
    <location>
        <begin position="440"/>
        <end position="657"/>
    </location>
</feature>
<gene>
    <name evidence="15" type="primary">kdpD_1</name>
    <name evidence="15" type="ORF">ERS852406_01505</name>
</gene>
<sequence length="662" mass="74509">MRQLEKEKQKKEHILVCLSSSPSNEKIIRTAAQMAQAFQAGFTALYVQTAEKTEKTPEDLARLQKHVRLAEQSGAEIVTTHSEDIALQIAEYARISEVTRIVIGKSMMKQGYFHQRRVWTERLTDLVPDLEIHIIPDSDVYRRYQKRKKFPEWMELPSWKELMLTVLILAAATGIGEIFFRLGFTDANIITVYLFGVMLTSILTSGYTCSVISSVASVILFNYFMTEPRLSLYAYGSGYPVTFAIMLGTSILTSTLALKLKENAKLSARDAFRTKILFNTSQLLQKAEDASEIFDITATQLIKLLGRNLVVAPVEKKKNGIVQGTLYNAETGIKSEKVFNVKEQEILQWVLKNRKRAGAMTERFSEEPYLYLSIYAAQNRYGVIGIFIGQKPLDAFENSILLSILGECAMALDREQSAREKEEAAVMAKNEQLRVNLLRTISHDLRTPLTSILGNADSLISNFDALDEGMRKQIFSDIYEDAGWLIELVENLLALTKIEDGSVKLQLSDQVVEDVVREALRHVERRKNEHEITVDCGEDVLLARMDAKLIVQVLVNLINNAVKYTQAGSKIRITAGKEEKNVWIAVEDNGPGIPAECREHVFEMFYSGKNKVSDSRRSLGLGLALCRSIVNAHGGELVLRDCAPHGCHFRFTLPLSEVNLNE</sequence>
<evidence type="ECO:0000256" key="12">
    <source>
        <dbReference type="ARBA" id="ARBA00023136"/>
    </source>
</evidence>
<dbReference type="InterPro" id="IPR004358">
    <property type="entry name" value="Sig_transdc_His_kin-like_C"/>
</dbReference>
<dbReference type="PRINTS" id="PR00344">
    <property type="entry name" value="BCTRLSENSOR"/>
</dbReference>
<keyword evidence="8" id="KW-0418">Kinase</keyword>
<keyword evidence="9" id="KW-0067">ATP-binding</keyword>
<evidence type="ECO:0000256" key="5">
    <source>
        <dbReference type="ARBA" id="ARBA00022679"/>
    </source>
</evidence>
<dbReference type="InterPro" id="IPR005467">
    <property type="entry name" value="His_kinase_dom"/>
</dbReference>
<dbReference type="RefSeq" id="WP_055227412.1">
    <property type="nucleotide sequence ID" value="NZ_CYYV01000006.1"/>
</dbReference>
<comment type="subcellular location">
    <subcellularLocation>
        <location evidence="2">Membrane</location>
        <topology evidence="2">Multi-pass membrane protein</topology>
    </subcellularLocation>
</comment>
<keyword evidence="6 13" id="KW-0812">Transmembrane</keyword>
<dbReference type="Proteomes" id="UP000095706">
    <property type="component" value="Unassembled WGS sequence"/>
</dbReference>
<evidence type="ECO:0000256" key="2">
    <source>
        <dbReference type="ARBA" id="ARBA00004141"/>
    </source>
</evidence>
<keyword evidence="7" id="KW-0547">Nucleotide-binding</keyword>
<dbReference type="CDD" id="cd00082">
    <property type="entry name" value="HisKA"/>
    <property type="match status" value="1"/>
</dbReference>
<dbReference type="InterPro" id="IPR036097">
    <property type="entry name" value="HisK_dim/P_sf"/>
</dbReference>
<keyword evidence="12 13" id="KW-0472">Membrane</keyword>
<dbReference type="InterPro" id="IPR025201">
    <property type="entry name" value="KdpD_TM"/>
</dbReference>
<accession>A0A174DC55</accession>
<evidence type="ECO:0000256" key="11">
    <source>
        <dbReference type="ARBA" id="ARBA00023012"/>
    </source>
</evidence>
<feature type="transmembrane region" description="Helical" evidence="13">
    <location>
        <begin position="232"/>
        <end position="258"/>
    </location>
</feature>
<dbReference type="Gene3D" id="3.30.565.10">
    <property type="entry name" value="Histidine kinase-like ATPase, C-terminal domain"/>
    <property type="match status" value="1"/>
</dbReference>
<dbReference type="Gene3D" id="1.10.287.130">
    <property type="match status" value="1"/>
</dbReference>
<dbReference type="InterPro" id="IPR036890">
    <property type="entry name" value="HATPase_C_sf"/>
</dbReference>
<organism evidence="15 16">
    <name type="scientific">Fusicatenibacter saccharivorans</name>
    <dbReference type="NCBI Taxonomy" id="1150298"/>
    <lineage>
        <taxon>Bacteria</taxon>
        <taxon>Bacillati</taxon>
        <taxon>Bacillota</taxon>
        <taxon>Clostridia</taxon>
        <taxon>Lachnospirales</taxon>
        <taxon>Lachnospiraceae</taxon>
        <taxon>Fusicatenibacter</taxon>
    </lineage>
</organism>
<evidence type="ECO:0000256" key="13">
    <source>
        <dbReference type="SAM" id="Phobius"/>
    </source>
</evidence>
<dbReference type="InterPro" id="IPR038318">
    <property type="entry name" value="KdpD_sf"/>
</dbReference>
<name>A0A174DC55_9FIRM</name>
<dbReference type="InterPro" id="IPR014729">
    <property type="entry name" value="Rossmann-like_a/b/a_fold"/>
</dbReference>
<dbReference type="Pfam" id="PF00512">
    <property type="entry name" value="HisKA"/>
    <property type="match status" value="1"/>
</dbReference>
<dbReference type="Gene3D" id="1.20.120.620">
    <property type="entry name" value="Backbone structure of the membrane domain of e. Coli histidine kinase receptor kdpd"/>
    <property type="match status" value="1"/>
</dbReference>
<dbReference type="InterPro" id="IPR003594">
    <property type="entry name" value="HATPase_dom"/>
</dbReference>
<protein>
    <recommendedName>
        <fullName evidence="3">histidine kinase</fullName>
        <ecNumber evidence="3">2.7.13.3</ecNumber>
    </recommendedName>
</protein>
<keyword evidence="5 15" id="KW-0808">Transferase</keyword>
<dbReference type="SMART" id="SM00387">
    <property type="entry name" value="HATPase_c"/>
    <property type="match status" value="1"/>
</dbReference>
<evidence type="ECO:0000259" key="14">
    <source>
        <dbReference type="PROSITE" id="PS50109"/>
    </source>
</evidence>
<evidence type="ECO:0000256" key="6">
    <source>
        <dbReference type="ARBA" id="ARBA00022692"/>
    </source>
</evidence>
<evidence type="ECO:0000256" key="8">
    <source>
        <dbReference type="ARBA" id="ARBA00022777"/>
    </source>
</evidence>
<dbReference type="GO" id="GO:0005524">
    <property type="term" value="F:ATP binding"/>
    <property type="evidence" value="ECO:0007669"/>
    <property type="project" value="UniProtKB-KW"/>
</dbReference>
<keyword evidence="11" id="KW-0902">Two-component regulatory system</keyword>
<dbReference type="GO" id="GO:0000155">
    <property type="term" value="F:phosphorelay sensor kinase activity"/>
    <property type="evidence" value="ECO:0007669"/>
    <property type="project" value="InterPro"/>
</dbReference>
<reference evidence="15 16" key="1">
    <citation type="submission" date="2015-09" db="EMBL/GenBank/DDBJ databases">
        <authorList>
            <consortium name="Pathogen Informatics"/>
        </authorList>
    </citation>
    <scope>NUCLEOTIDE SEQUENCE [LARGE SCALE GENOMIC DNA]</scope>
    <source>
        <strain evidence="15 16">2789STDY5608849</strain>
    </source>
</reference>
<dbReference type="Gene3D" id="3.40.50.620">
    <property type="entry name" value="HUPs"/>
    <property type="match status" value="1"/>
</dbReference>
<evidence type="ECO:0000256" key="3">
    <source>
        <dbReference type="ARBA" id="ARBA00012438"/>
    </source>
</evidence>
<dbReference type="PANTHER" id="PTHR45569:SF1">
    <property type="entry name" value="SENSOR PROTEIN KDPD"/>
    <property type="match status" value="1"/>
</dbReference>
<dbReference type="SUPFAM" id="SSF55874">
    <property type="entry name" value="ATPase domain of HSP90 chaperone/DNA topoisomerase II/histidine kinase"/>
    <property type="match status" value="1"/>
</dbReference>
<evidence type="ECO:0000313" key="16">
    <source>
        <dbReference type="Proteomes" id="UP000095706"/>
    </source>
</evidence>
<feature type="transmembrane region" description="Helical" evidence="13">
    <location>
        <begin position="190"/>
        <end position="220"/>
    </location>
</feature>
<evidence type="ECO:0000313" key="15">
    <source>
        <dbReference type="EMBL" id="CUO21615.1"/>
    </source>
</evidence>
<dbReference type="FunFam" id="3.30.565.10:FF:000006">
    <property type="entry name" value="Sensor histidine kinase WalK"/>
    <property type="match status" value="1"/>
</dbReference>
<dbReference type="EC" id="2.7.13.3" evidence="3"/>
<dbReference type="SUPFAM" id="SSF52402">
    <property type="entry name" value="Adenine nucleotide alpha hydrolases-like"/>
    <property type="match status" value="1"/>
</dbReference>
<feature type="transmembrane region" description="Helical" evidence="13">
    <location>
        <begin position="162"/>
        <end position="184"/>
    </location>
</feature>
<dbReference type="InterPro" id="IPR029016">
    <property type="entry name" value="GAF-like_dom_sf"/>
</dbReference>
<evidence type="ECO:0000256" key="9">
    <source>
        <dbReference type="ARBA" id="ARBA00022840"/>
    </source>
</evidence>